<dbReference type="Gene3D" id="1.20.120.530">
    <property type="entry name" value="GntR ligand-binding domain-like"/>
    <property type="match status" value="1"/>
</dbReference>
<dbReference type="RefSeq" id="WP_186827868.1">
    <property type="nucleotide sequence ID" value="NZ_BAABDN010000001.1"/>
</dbReference>
<sequence>MSTSASPRRRNGAQFVYEELLAQIQDMRLEPGRRLHETELAAALGVSRTPLREALRLLLAEDLLEQLPTGGMVVRRLSTRDAAELYAVRARLEALVASAAAERAAPADVDRLTALLQRNEALAGLPEGAMESGHAIHVEIERIADHSWASRVLAQIEGQLARYRRFSNASPDRRAAALTEHRGIVESIAAADAVQAGARAEQHVLAAREATVAQLEVSLGPSPAAGSSGSRLPT</sequence>
<dbReference type="AlphaFoldDB" id="A0A512SW57"/>
<dbReference type="SUPFAM" id="SSF48008">
    <property type="entry name" value="GntR ligand-binding domain-like"/>
    <property type="match status" value="1"/>
</dbReference>
<accession>A0A512SW57</accession>
<dbReference type="PANTHER" id="PTHR43537">
    <property type="entry name" value="TRANSCRIPTIONAL REGULATOR, GNTR FAMILY"/>
    <property type="match status" value="1"/>
</dbReference>
<dbReference type="Proteomes" id="UP000321793">
    <property type="component" value="Unassembled WGS sequence"/>
</dbReference>
<evidence type="ECO:0000256" key="3">
    <source>
        <dbReference type="ARBA" id="ARBA00023163"/>
    </source>
</evidence>
<organism evidence="5 6">
    <name type="scientific">Knoellia locipacati</name>
    <dbReference type="NCBI Taxonomy" id="882824"/>
    <lineage>
        <taxon>Bacteria</taxon>
        <taxon>Bacillati</taxon>
        <taxon>Actinomycetota</taxon>
        <taxon>Actinomycetes</taxon>
        <taxon>Micrococcales</taxon>
        <taxon>Intrasporangiaceae</taxon>
        <taxon>Knoellia</taxon>
    </lineage>
</organism>
<dbReference type="InterPro" id="IPR036388">
    <property type="entry name" value="WH-like_DNA-bd_sf"/>
</dbReference>
<proteinExistence type="predicted"/>
<comment type="caution">
    <text evidence="5">The sequence shown here is derived from an EMBL/GenBank/DDBJ whole genome shotgun (WGS) entry which is preliminary data.</text>
</comment>
<dbReference type="InterPro" id="IPR008920">
    <property type="entry name" value="TF_FadR/GntR_C"/>
</dbReference>
<feature type="domain" description="HTH gntR-type" evidence="4">
    <location>
        <begin position="10"/>
        <end position="77"/>
    </location>
</feature>
<dbReference type="GO" id="GO:0003700">
    <property type="term" value="F:DNA-binding transcription factor activity"/>
    <property type="evidence" value="ECO:0007669"/>
    <property type="project" value="InterPro"/>
</dbReference>
<dbReference type="InterPro" id="IPR000524">
    <property type="entry name" value="Tscrpt_reg_HTH_GntR"/>
</dbReference>
<name>A0A512SW57_9MICO</name>
<dbReference type="PROSITE" id="PS50949">
    <property type="entry name" value="HTH_GNTR"/>
    <property type="match status" value="1"/>
</dbReference>
<dbReference type="InterPro" id="IPR011711">
    <property type="entry name" value="GntR_C"/>
</dbReference>
<dbReference type="GO" id="GO:0003677">
    <property type="term" value="F:DNA binding"/>
    <property type="evidence" value="ECO:0007669"/>
    <property type="project" value="UniProtKB-KW"/>
</dbReference>
<evidence type="ECO:0000313" key="5">
    <source>
        <dbReference type="EMBL" id="GEQ12192.1"/>
    </source>
</evidence>
<keyword evidence="6" id="KW-1185">Reference proteome</keyword>
<evidence type="ECO:0000313" key="6">
    <source>
        <dbReference type="Proteomes" id="UP000321793"/>
    </source>
</evidence>
<dbReference type="SMART" id="SM00895">
    <property type="entry name" value="FCD"/>
    <property type="match status" value="1"/>
</dbReference>
<reference evidence="5 6" key="1">
    <citation type="submission" date="2019-07" db="EMBL/GenBank/DDBJ databases">
        <title>Whole genome shotgun sequence of Knoellia locipacati NBRC 109775.</title>
        <authorList>
            <person name="Hosoyama A."/>
            <person name="Uohara A."/>
            <person name="Ohji S."/>
            <person name="Ichikawa N."/>
        </authorList>
    </citation>
    <scope>NUCLEOTIDE SEQUENCE [LARGE SCALE GENOMIC DNA]</scope>
    <source>
        <strain evidence="5 6">NBRC 109775</strain>
    </source>
</reference>
<dbReference type="EMBL" id="BKBA01000002">
    <property type="protein sequence ID" value="GEQ12192.1"/>
    <property type="molecule type" value="Genomic_DNA"/>
</dbReference>
<evidence type="ECO:0000256" key="2">
    <source>
        <dbReference type="ARBA" id="ARBA00023125"/>
    </source>
</evidence>
<evidence type="ECO:0000256" key="1">
    <source>
        <dbReference type="ARBA" id="ARBA00023015"/>
    </source>
</evidence>
<protein>
    <recommendedName>
        <fullName evidence="4">HTH gntR-type domain-containing protein</fullName>
    </recommendedName>
</protein>
<dbReference type="Gene3D" id="1.10.10.10">
    <property type="entry name" value="Winged helix-like DNA-binding domain superfamily/Winged helix DNA-binding domain"/>
    <property type="match status" value="1"/>
</dbReference>
<dbReference type="SMART" id="SM00345">
    <property type="entry name" value="HTH_GNTR"/>
    <property type="match status" value="1"/>
</dbReference>
<dbReference type="SUPFAM" id="SSF46785">
    <property type="entry name" value="Winged helix' DNA-binding domain"/>
    <property type="match status" value="1"/>
</dbReference>
<keyword evidence="1" id="KW-0805">Transcription regulation</keyword>
<gene>
    <name evidence="5" type="ORF">KLO01_02390</name>
</gene>
<dbReference type="InterPro" id="IPR036390">
    <property type="entry name" value="WH_DNA-bd_sf"/>
</dbReference>
<dbReference type="PANTHER" id="PTHR43537:SF24">
    <property type="entry name" value="GLUCONATE OPERON TRANSCRIPTIONAL REPRESSOR"/>
    <property type="match status" value="1"/>
</dbReference>
<keyword evidence="2" id="KW-0238">DNA-binding</keyword>
<dbReference type="Pfam" id="PF07729">
    <property type="entry name" value="FCD"/>
    <property type="match status" value="1"/>
</dbReference>
<evidence type="ECO:0000259" key="4">
    <source>
        <dbReference type="PROSITE" id="PS50949"/>
    </source>
</evidence>
<keyword evidence="3" id="KW-0804">Transcription</keyword>
<dbReference type="Pfam" id="PF00392">
    <property type="entry name" value="GntR"/>
    <property type="match status" value="1"/>
</dbReference>